<comment type="caution">
    <text evidence="6">The sequence shown here is derived from an EMBL/GenBank/DDBJ whole genome shotgun (WGS) entry which is preliminary data.</text>
</comment>
<keyword evidence="4" id="KW-0175">Coiled coil</keyword>
<name>A0AAV2Q2L5_MEGNR</name>
<feature type="non-terminal residue" evidence="6">
    <location>
        <position position="1"/>
    </location>
</feature>
<evidence type="ECO:0000256" key="2">
    <source>
        <dbReference type="ARBA" id="ARBA00022490"/>
    </source>
</evidence>
<keyword evidence="3" id="KW-0206">Cytoskeleton</keyword>
<comment type="subcellular location">
    <subcellularLocation>
        <location evidence="1">Cytoplasm</location>
        <location evidence="1">Cytoskeleton</location>
    </subcellularLocation>
</comment>
<protein>
    <recommendedName>
        <fullName evidence="8">Trichoplein keratin filament-binding protein</fullName>
    </recommendedName>
</protein>
<sequence>FLVMSRRRPGTAGSVRSTASGRNALSALKVRSGARPSSAKEWFEAYNHRRNEEALRLDDWKNTASHFQKREFQTQVYNNIVHTNGIRQLEQANWKVKEEKARKLKVRREKLWELLKADERKYEDERHRRYEKTRVRTYDRDAIYPEVVMLQTRLEELKSKNAEERHKMVDNLAYEAWRKDHPKVRQMETERMNKFIQEAWVDQKQYKKDQQLKYEEERKKKETEALDLERQKMEEERLQEQERINRHAEWRNQLAQQVEEIKYREAEEKLLNAQDQNLEREKIRLQELIQRRNRMKDLRQRKELELCWARQYQLKLKKKAVDIQQELLEDEGIVEDLLRGLPDDSQQDDKLRQRREEADWMKTVLEEQRKLEQMREKEYDLLFSEEAERVWMKRQSEWDKEQRTRDKLMKEVLSGIQQQIQEKASSASAEKSRIDREKKDLQRSFVETSEKMNEDKQRREAEMQQQQNVPQSGRRLQEVEELRHSRAEEERRLEDHRREISHLEEEMKRLWGPQYRPPHYGRKRVAW</sequence>
<evidence type="ECO:0000313" key="7">
    <source>
        <dbReference type="Proteomes" id="UP001497623"/>
    </source>
</evidence>
<keyword evidence="7" id="KW-1185">Reference proteome</keyword>
<reference evidence="6 7" key="1">
    <citation type="submission" date="2024-05" db="EMBL/GenBank/DDBJ databases">
        <authorList>
            <person name="Wallberg A."/>
        </authorList>
    </citation>
    <scope>NUCLEOTIDE SEQUENCE [LARGE SCALE GENOMIC DNA]</scope>
</reference>
<evidence type="ECO:0000256" key="5">
    <source>
        <dbReference type="SAM" id="MobiDB-lite"/>
    </source>
</evidence>
<evidence type="ECO:0000256" key="3">
    <source>
        <dbReference type="ARBA" id="ARBA00023212"/>
    </source>
</evidence>
<dbReference type="PANTHER" id="PTHR31183">
    <property type="entry name" value="TRICHOPLEIN KERATIN FILAMENT-BINDING PROTEIN FAMILY MEMBER"/>
    <property type="match status" value="1"/>
</dbReference>
<dbReference type="InterPro" id="IPR043596">
    <property type="entry name" value="CFAP53/TCHP"/>
</dbReference>
<evidence type="ECO:0000256" key="1">
    <source>
        <dbReference type="ARBA" id="ARBA00004245"/>
    </source>
</evidence>
<dbReference type="GO" id="GO:0045095">
    <property type="term" value="C:keratin filament"/>
    <property type="evidence" value="ECO:0007669"/>
    <property type="project" value="TreeGrafter"/>
</dbReference>
<gene>
    <name evidence="6" type="ORF">MNOR_LOCUS6304</name>
</gene>
<dbReference type="PANTHER" id="PTHR31183:SF2">
    <property type="entry name" value="TRICHOPLEIN KERATIN FILAMENT-BINDING PROTEIN"/>
    <property type="match status" value="1"/>
</dbReference>
<feature type="coiled-coil region" evidence="4">
    <location>
        <begin position="211"/>
        <end position="305"/>
    </location>
</feature>
<evidence type="ECO:0000313" key="6">
    <source>
        <dbReference type="EMBL" id="CAL4067220.1"/>
    </source>
</evidence>
<organism evidence="6 7">
    <name type="scientific">Meganyctiphanes norvegica</name>
    <name type="common">Northern krill</name>
    <name type="synonym">Thysanopoda norvegica</name>
    <dbReference type="NCBI Taxonomy" id="48144"/>
    <lineage>
        <taxon>Eukaryota</taxon>
        <taxon>Metazoa</taxon>
        <taxon>Ecdysozoa</taxon>
        <taxon>Arthropoda</taxon>
        <taxon>Crustacea</taxon>
        <taxon>Multicrustacea</taxon>
        <taxon>Malacostraca</taxon>
        <taxon>Eumalacostraca</taxon>
        <taxon>Eucarida</taxon>
        <taxon>Euphausiacea</taxon>
        <taxon>Euphausiidae</taxon>
        <taxon>Meganyctiphanes</taxon>
    </lineage>
</organism>
<feature type="compositionally biased region" description="Basic and acidic residues" evidence="5">
    <location>
        <begin position="430"/>
        <end position="462"/>
    </location>
</feature>
<dbReference type="GO" id="GO:0006915">
    <property type="term" value="P:apoptotic process"/>
    <property type="evidence" value="ECO:0007669"/>
    <property type="project" value="TreeGrafter"/>
</dbReference>
<proteinExistence type="predicted"/>
<keyword evidence="2" id="KW-0963">Cytoplasm</keyword>
<dbReference type="Proteomes" id="UP001497623">
    <property type="component" value="Unassembled WGS sequence"/>
</dbReference>
<feature type="compositionally biased region" description="Basic and acidic residues" evidence="5">
    <location>
        <begin position="475"/>
        <end position="495"/>
    </location>
</feature>
<evidence type="ECO:0008006" key="8">
    <source>
        <dbReference type="Google" id="ProtNLM"/>
    </source>
</evidence>
<feature type="region of interest" description="Disordered" evidence="5">
    <location>
        <begin position="419"/>
        <end position="495"/>
    </location>
</feature>
<dbReference type="AlphaFoldDB" id="A0AAV2Q2L5"/>
<dbReference type="EMBL" id="CAXKWB010002581">
    <property type="protein sequence ID" value="CAL4067220.1"/>
    <property type="molecule type" value="Genomic_DNA"/>
</dbReference>
<accession>A0AAV2Q2L5</accession>
<evidence type="ECO:0000256" key="4">
    <source>
        <dbReference type="SAM" id="Coils"/>
    </source>
</evidence>
<feature type="compositionally biased region" description="Low complexity" evidence="5">
    <location>
        <begin position="419"/>
        <end position="429"/>
    </location>
</feature>